<sequence length="78" mass="8428">MEGAGPSRRGGVKSRRSRSFSGLLGGYPSISQGPRRRLGEAEDEEGEEFVEEEESEETEVGAYLVDSPEASEIPNIAL</sequence>
<reference evidence="2" key="1">
    <citation type="submission" date="2021-03" db="EMBL/GenBank/DDBJ databases">
        <title>Draft genome sequence of rust myrtle Austropuccinia psidii MF-1, a brazilian biotype.</title>
        <authorList>
            <person name="Quecine M.C."/>
            <person name="Pachon D.M.R."/>
            <person name="Bonatelli M.L."/>
            <person name="Correr F.H."/>
            <person name="Franceschini L.M."/>
            <person name="Leite T.F."/>
            <person name="Margarido G.R.A."/>
            <person name="Almeida C.A."/>
            <person name="Ferrarezi J.A."/>
            <person name="Labate C.A."/>
        </authorList>
    </citation>
    <scope>NUCLEOTIDE SEQUENCE</scope>
    <source>
        <strain evidence="2">MF-1</strain>
    </source>
</reference>
<protein>
    <submittedName>
        <fullName evidence="2">Uncharacterized protein</fullName>
    </submittedName>
</protein>
<evidence type="ECO:0000313" key="2">
    <source>
        <dbReference type="EMBL" id="MBW0475886.1"/>
    </source>
</evidence>
<dbReference type="AlphaFoldDB" id="A0A9Q3GQ93"/>
<dbReference type="EMBL" id="AVOT02004271">
    <property type="protein sequence ID" value="MBW0475886.1"/>
    <property type="molecule type" value="Genomic_DNA"/>
</dbReference>
<evidence type="ECO:0000256" key="1">
    <source>
        <dbReference type="SAM" id="MobiDB-lite"/>
    </source>
</evidence>
<organism evidence="2 3">
    <name type="scientific">Austropuccinia psidii MF-1</name>
    <dbReference type="NCBI Taxonomy" id="1389203"/>
    <lineage>
        <taxon>Eukaryota</taxon>
        <taxon>Fungi</taxon>
        <taxon>Dikarya</taxon>
        <taxon>Basidiomycota</taxon>
        <taxon>Pucciniomycotina</taxon>
        <taxon>Pucciniomycetes</taxon>
        <taxon>Pucciniales</taxon>
        <taxon>Sphaerophragmiaceae</taxon>
        <taxon>Austropuccinia</taxon>
    </lineage>
</organism>
<accession>A0A9Q3GQ93</accession>
<comment type="caution">
    <text evidence="2">The sequence shown here is derived from an EMBL/GenBank/DDBJ whole genome shotgun (WGS) entry which is preliminary data.</text>
</comment>
<gene>
    <name evidence="2" type="ORF">O181_015601</name>
</gene>
<feature type="compositionally biased region" description="Acidic residues" evidence="1">
    <location>
        <begin position="41"/>
        <end position="59"/>
    </location>
</feature>
<keyword evidence="3" id="KW-1185">Reference proteome</keyword>
<dbReference type="Proteomes" id="UP000765509">
    <property type="component" value="Unassembled WGS sequence"/>
</dbReference>
<proteinExistence type="predicted"/>
<feature type="region of interest" description="Disordered" evidence="1">
    <location>
        <begin position="1"/>
        <end position="78"/>
    </location>
</feature>
<name>A0A9Q3GQ93_9BASI</name>
<evidence type="ECO:0000313" key="3">
    <source>
        <dbReference type="Proteomes" id="UP000765509"/>
    </source>
</evidence>